<organism evidence="1 2">
    <name type="scientific">Candidatus Jettenia ecosi</name>
    <dbReference type="NCBI Taxonomy" id="2494326"/>
    <lineage>
        <taxon>Bacteria</taxon>
        <taxon>Pseudomonadati</taxon>
        <taxon>Planctomycetota</taxon>
        <taxon>Candidatus Brocadiia</taxon>
        <taxon>Candidatus Brocadiales</taxon>
        <taxon>Candidatus Brocadiaceae</taxon>
        <taxon>Candidatus Jettenia</taxon>
    </lineage>
</organism>
<protein>
    <recommendedName>
        <fullName evidence="3">Lipoprotein</fullName>
    </recommendedName>
</protein>
<evidence type="ECO:0000313" key="2">
    <source>
        <dbReference type="Proteomes" id="UP000319783"/>
    </source>
</evidence>
<dbReference type="AlphaFoldDB" id="A0A533Q9K7"/>
<dbReference type="EMBL" id="SULG01000050">
    <property type="protein sequence ID" value="TLD41386.1"/>
    <property type="molecule type" value="Genomic_DNA"/>
</dbReference>
<sequence length="234" mass="25615">MPKKLPFIILLGIVLLSGGGCAALRGGGAAAGTVAYVMGELRSMEEASLERTWEAAQKTMEDLEFIVTSKQKDVLTARLIARGANDKKIVIQLKKVSEDLTEVRIRVGTFGDESLSRQILERLKKNLGIGSDAAAAGTAAYTLGELRSMEQVSLDRTWQAAQKAVEDLEYTVTSREKDALAANLIARGAGDKKIEINLRKVSEEMTEVRIRVGTFGDESLSRLVLKRIKKNLFF</sequence>
<dbReference type="Pfam" id="PF12092">
    <property type="entry name" value="DUF3568"/>
    <property type="match status" value="2"/>
</dbReference>
<evidence type="ECO:0008006" key="3">
    <source>
        <dbReference type="Google" id="ProtNLM"/>
    </source>
</evidence>
<comment type="caution">
    <text evidence="1">The sequence shown here is derived from an EMBL/GenBank/DDBJ whole genome shotgun (WGS) entry which is preliminary data.</text>
</comment>
<gene>
    <name evidence="1" type="ORF">JETT_2343</name>
</gene>
<proteinExistence type="predicted"/>
<name>A0A533Q9K7_9BACT</name>
<dbReference type="PROSITE" id="PS51257">
    <property type="entry name" value="PROKAR_LIPOPROTEIN"/>
    <property type="match status" value="1"/>
</dbReference>
<dbReference type="InterPro" id="IPR021952">
    <property type="entry name" value="Flpp3-like"/>
</dbReference>
<accession>A0A533Q9K7</accession>
<reference evidence="1 2" key="1">
    <citation type="submission" date="2019-04" db="EMBL/GenBank/DDBJ databases">
        <title>Genome of a novel bacterium Candidatus Jettenia ecosi reconstructed from metagenome of an anammox bioreactor.</title>
        <authorList>
            <person name="Mardanov A.V."/>
            <person name="Beletsky A.V."/>
            <person name="Ravin N.V."/>
            <person name="Botchkova E.A."/>
            <person name="Litti Y.V."/>
            <person name="Nozhevnikova A.N."/>
        </authorList>
    </citation>
    <scope>NUCLEOTIDE SEQUENCE [LARGE SCALE GENOMIC DNA]</scope>
    <source>
        <strain evidence="1">J2</strain>
    </source>
</reference>
<dbReference type="Proteomes" id="UP000319783">
    <property type="component" value="Unassembled WGS sequence"/>
</dbReference>
<evidence type="ECO:0000313" key="1">
    <source>
        <dbReference type="EMBL" id="TLD41386.1"/>
    </source>
</evidence>